<reference evidence="2 3" key="1">
    <citation type="submission" date="2023-01" db="EMBL/GenBank/DDBJ databases">
        <authorList>
            <person name="Whitehead M."/>
        </authorList>
    </citation>
    <scope>NUCLEOTIDE SEQUENCE [LARGE SCALE GENOMIC DNA]</scope>
</reference>
<dbReference type="Pfam" id="PF05699">
    <property type="entry name" value="Dimer_Tnp_hAT"/>
    <property type="match status" value="1"/>
</dbReference>
<name>A0AAV0VH29_9HEMI</name>
<gene>
    <name evidence="2" type="ORF">MEUPH1_LOCUS278</name>
</gene>
<dbReference type="PANTHER" id="PTHR46289">
    <property type="entry name" value="52 KDA REPRESSOR OF THE INHIBITOR OF THE PROTEIN KINASE-LIKE PROTEIN-RELATED"/>
    <property type="match status" value="1"/>
</dbReference>
<dbReference type="GO" id="GO:0046983">
    <property type="term" value="F:protein dimerization activity"/>
    <property type="evidence" value="ECO:0007669"/>
    <property type="project" value="InterPro"/>
</dbReference>
<dbReference type="InterPro" id="IPR052958">
    <property type="entry name" value="IFN-induced_PKR_regulator"/>
</dbReference>
<comment type="caution">
    <text evidence="2">The sequence shown here is derived from an EMBL/GenBank/DDBJ whole genome shotgun (WGS) entry which is preliminary data.</text>
</comment>
<dbReference type="EMBL" id="CARXXK010000001">
    <property type="protein sequence ID" value="CAI6342950.1"/>
    <property type="molecule type" value="Genomic_DNA"/>
</dbReference>
<feature type="domain" description="HAT C-terminal dimerisation" evidence="1">
    <location>
        <begin position="389"/>
        <end position="456"/>
    </location>
</feature>
<dbReference type="Proteomes" id="UP001160148">
    <property type="component" value="Unassembled WGS sequence"/>
</dbReference>
<keyword evidence="3" id="KW-1185">Reference proteome</keyword>
<organism evidence="2 3">
    <name type="scientific">Macrosiphum euphorbiae</name>
    <name type="common">potato aphid</name>
    <dbReference type="NCBI Taxonomy" id="13131"/>
    <lineage>
        <taxon>Eukaryota</taxon>
        <taxon>Metazoa</taxon>
        <taxon>Ecdysozoa</taxon>
        <taxon>Arthropoda</taxon>
        <taxon>Hexapoda</taxon>
        <taxon>Insecta</taxon>
        <taxon>Pterygota</taxon>
        <taxon>Neoptera</taxon>
        <taxon>Paraneoptera</taxon>
        <taxon>Hemiptera</taxon>
        <taxon>Sternorrhyncha</taxon>
        <taxon>Aphidomorpha</taxon>
        <taxon>Aphidoidea</taxon>
        <taxon>Aphididae</taxon>
        <taxon>Macrosiphini</taxon>
        <taxon>Macrosiphum</taxon>
    </lineage>
</organism>
<dbReference type="AlphaFoldDB" id="A0AAV0VH29"/>
<protein>
    <recommendedName>
        <fullName evidence="1">HAT C-terminal dimerisation domain-containing protein</fullName>
    </recommendedName>
</protein>
<dbReference type="InterPro" id="IPR012337">
    <property type="entry name" value="RNaseH-like_sf"/>
</dbReference>
<accession>A0AAV0VH29</accession>
<evidence type="ECO:0000313" key="3">
    <source>
        <dbReference type="Proteomes" id="UP001160148"/>
    </source>
</evidence>
<dbReference type="SUPFAM" id="SSF53098">
    <property type="entry name" value="Ribonuclease H-like"/>
    <property type="match status" value="1"/>
</dbReference>
<dbReference type="InterPro" id="IPR008906">
    <property type="entry name" value="HATC_C_dom"/>
</dbReference>
<evidence type="ECO:0000259" key="1">
    <source>
        <dbReference type="Pfam" id="PF05699"/>
    </source>
</evidence>
<proteinExistence type="predicted"/>
<dbReference type="PANTHER" id="PTHR46289:SF14">
    <property type="entry name" value="DUF4371 DOMAIN-CONTAINING PROTEIN"/>
    <property type="match status" value="1"/>
</dbReference>
<sequence length="484" mass="55604">MIIISIIIRHFYLQKNRPVETLIGLKRMTSVDAESIFNMLTSVLQQFSKDWSTVLAVCFDGASTMSGSISRVQARCKQENNNIFYILCYAHCLNLALIDSICEKSNTKSGLKNSSLIFNFLGTVQFVYTFLENSPIRHAVLENIAKESGQRFLTLKSLSTTRWACRAEAVSSIKKNYNIILSALHNICDDCTIPEIQEKGGLFKQLQTFEFIFSLCMMEPILQMILIASKSLQSSNLDLLTAVQLINSLKKSLISMRYSEQYDETFNKCLKICKEHDIEIPEVRNRKVSTKVDSIKNQHMFVSKSEELKVTVYYKTLDILINGLHSRFTQESLDMINAVGNNMISLEIHQTNLYEVLQTIFLISHEGLVAELRILKSVPNGSSTKAVYDWLDFLKENQRQNVFPNFKKVLIHFATIPVTSCSCERVFSKLPIVKSKLRSTMLQERLESFLLLFVEQEKLMNVQIEEVIDEFKSMNNERERRLVL</sequence>
<evidence type="ECO:0000313" key="2">
    <source>
        <dbReference type="EMBL" id="CAI6342950.1"/>
    </source>
</evidence>